<feature type="region of interest" description="Disordered" evidence="1">
    <location>
        <begin position="100"/>
        <end position="120"/>
    </location>
</feature>
<dbReference type="KEGG" id="fmr:Fuma_00233"/>
<feature type="transmembrane region" description="Helical" evidence="2">
    <location>
        <begin position="27"/>
        <end position="48"/>
    </location>
</feature>
<proteinExistence type="predicted"/>
<feature type="compositionally biased region" description="Polar residues" evidence="1">
    <location>
        <begin position="107"/>
        <end position="120"/>
    </location>
</feature>
<keyword evidence="4" id="KW-1185">Reference proteome</keyword>
<name>A0A1P8W9D4_9PLAN</name>
<gene>
    <name evidence="3" type="ORF">Fuma_00233</name>
</gene>
<sequence>MTSPTTSLGDEYEPDPLFVDSLREAGWILLMWVACFIWTLAACLTQGYPDPGSITPETFPTVFGIPAWVAYGIALPWLAADIVTIWFCIFKMKDADLGTEPDEQDAANGNSSPSTSEGVA</sequence>
<reference evidence="3 4" key="1">
    <citation type="journal article" date="2016" name="Front. Microbiol.">
        <title>Fuerstia marisgermanicae gen. nov., sp. nov., an Unusual Member of the Phylum Planctomycetes from the German Wadden Sea.</title>
        <authorList>
            <person name="Kohn T."/>
            <person name="Heuer A."/>
            <person name="Jogler M."/>
            <person name="Vollmers J."/>
            <person name="Boedeker C."/>
            <person name="Bunk B."/>
            <person name="Rast P."/>
            <person name="Borchert D."/>
            <person name="Glockner I."/>
            <person name="Freese H.M."/>
            <person name="Klenk H.P."/>
            <person name="Overmann J."/>
            <person name="Kaster A.K."/>
            <person name="Rohde M."/>
            <person name="Wiegand S."/>
            <person name="Jogler C."/>
        </authorList>
    </citation>
    <scope>NUCLEOTIDE SEQUENCE [LARGE SCALE GENOMIC DNA]</scope>
    <source>
        <strain evidence="3 4">NH11</strain>
    </source>
</reference>
<dbReference type="STRING" id="1891926.Fuma_00233"/>
<evidence type="ECO:0000313" key="3">
    <source>
        <dbReference type="EMBL" id="APZ90652.1"/>
    </source>
</evidence>
<evidence type="ECO:0000256" key="2">
    <source>
        <dbReference type="SAM" id="Phobius"/>
    </source>
</evidence>
<keyword evidence="2" id="KW-0472">Membrane</keyword>
<dbReference type="AlphaFoldDB" id="A0A1P8W9D4"/>
<evidence type="ECO:0008006" key="5">
    <source>
        <dbReference type="Google" id="ProtNLM"/>
    </source>
</evidence>
<feature type="transmembrane region" description="Helical" evidence="2">
    <location>
        <begin position="68"/>
        <end position="89"/>
    </location>
</feature>
<dbReference type="Proteomes" id="UP000187735">
    <property type="component" value="Chromosome"/>
</dbReference>
<organism evidence="3 4">
    <name type="scientific">Fuerstiella marisgermanici</name>
    <dbReference type="NCBI Taxonomy" id="1891926"/>
    <lineage>
        <taxon>Bacteria</taxon>
        <taxon>Pseudomonadati</taxon>
        <taxon>Planctomycetota</taxon>
        <taxon>Planctomycetia</taxon>
        <taxon>Planctomycetales</taxon>
        <taxon>Planctomycetaceae</taxon>
        <taxon>Fuerstiella</taxon>
    </lineage>
</organism>
<keyword evidence="2" id="KW-0812">Transmembrane</keyword>
<keyword evidence="2" id="KW-1133">Transmembrane helix</keyword>
<accession>A0A1P8W9D4</accession>
<dbReference type="EMBL" id="CP017641">
    <property type="protein sequence ID" value="APZ90652.1"/>
    <property type="molecule type" value="Genomic_DNA"/>
</dbReference>
<dbReference type="OrthoDB" id="290233at2"/>
<dbReference type="RefSeq" id="WP_077022515.1">
    <property type="nucleotide sequence ID" value="NZ_CP017641.1"/>
</dbReference>
<evidence type="ECO:0000256" key="1">
    <source>
        <dbReference type="SAM" id="MobiDB-lite"/>
    </source>
</evidence>
<evidence type="ECO:0000313" key="4">
    <source>
        <dbReference type="Proteomes" id="UP000187735"/>
    </source>
</evidence>
<protein>
    <recommendedName>
        <fullName evidence="5">DUF997 family protein</fullName>
    </recommendedName>
</protein>